<dbReference type="PANTHER" id="PTHR45652">
    <property type="entry name" value="GLIAL FIBRILLARY ACIDIC PROTEIN"/>
    <property type="match status" value="1"/>
</dbReference>
<feature type="compositionally biased region" description="Acidic residues" evidence="5">
    <location>
        <begin position="133"/>
        <end position="152"/>
    </location>
</feature>
<keyword evidence="8" id="KW-1185">Reference proteome</keyword>
<reference evidence="7 8" key="1">
    <citation type="journal article" date="2020" name="Nature">
        <title>Six reference-quality genomes reveal evolution of bat adaptations.</title>
        <authorList>
            <person name="Jebb D."/>
            <person name="Huang Z."/>
            <person name="Pippel M."/>
            <person name="Hughes G.M."/>
            <person name="Lavrichenko K."/>
            <person name="Devanna P."/>
            <person name="Winkler S."/>
            <person name="Jermiin L.S."/>
            <person name="Skirmuntt E.C."/>
            <person name="Katzourakis A."/>
            <person name="Burkitt-Gray L."/>
            <person name="Ray D.A."/>
            <person name="Sullivan K.A.M."/>
            <person name="Roscito J.G."/>
            <person name="Kirilenko B.M."/>
            <person name="Davalos L.M."/>
            <person name="Corthals A.P."/>
            <person name="Power M.L."/>
            <person name="Jones G."/>
            <person name="Ransome R.D."/>
            <person name="Dechmann D.K.N."/>
            <person name="Locatelli A.G."/>
            <person name="Puechmaille S.J."/>
            <person name="Fedrigo O."/>
            <person name="Jarvis E.D."/>
            <person name="Hiller M."/>
            <person name="Vernes S.C."/>
            <person name="Myers E.W."/>
            <person name="Teeling E.C."/>
        </authorList>
    </citation>
    <scope>NUCLEOTIDE SEQUENCE [LARGE SCALE GENOMIC DNA]</scope>
    <source>
        <strain evidence="7">MPipKuh1</strain>
        <tissue evidence="7">Flight muscle</tissue>
    </source>
</reference>
<dbReference type="Gene3D" id="1.20.5.500">
    <property type="entry name" value="Single helix bin"/>
    <property type="match status" value="1"/>
</dbReference>
<accession>A0A7J8B176</accession>
<dbReference type="Proteomes" id="UP000558488">
    <property type="component" value="Unassembled WGS sequence"/>
</dbReference>
<evidence type="ECO:0000256" key="3">
    <source>
        <dbReference type="ARBA" id="ARBA00022754"/>
    </source>
</evidence>
<dbReference type="InterPro" id="IPR050405">
    <property type="entry name" value="Intermediate_filament"/>
</dbReference>
<evidence type="ECO:0000256" key="4">
    <source>
        <dbReference type="ARBA" id="ARBA00023054"/>
    </source>
</evidence>
<evidence type="ECO:0000256" key="1">
    <source>
        <dbReference type="ARBA" id="ARBA00004496"/>
    </source>
</evidence>
<protein>
    <recommendedName>
        <fullName evidence="6">IF rod domain-containing protein</fullName>
    </recommendedName>
</protein>
<dbReference type="Pfam" id="PF00038">
    <property type="entry name" value="Filament"/>
    <property type="match status" value="1"/>
</dbReference>
<dbReference type="GO" id="GO:0033693">
    <property type="term" value="P:neurofilament bundle assembly"/>
    <property type="evidence" value="ECO:0007669"/>
    <property type="project" value="TreeGrafter"/>
</dbReference>
<evidence type="ECO:0000256" key="2">
    <source>
        <dbReference type="ARBA" id="ARBA00022490"/>
    </source>
</evidence>
<evidence type="ECO:0000256" key="5">
    <source>
        <dbReference type="SAM" id="MobiDB-lite"/>
    </source>
</evidence>
<feature type="domain" description="IF rod" evidence="6">
    <location>
        <begin position="1"/>
        <end position="73"/>
    </location>
</feature>
<keyword evidence="2" id="KW-0963">Cytoplasm</keyword>
<dbReference type="GO" id="GO:0005737">
    <property type="term" value="C:cytoplasm"/>
    <property type="evidence" value="ECO:0007669"/>
    <property type="project" value="UniProtKB-SubCell"/>
</dbReference>
<proteinExistence type="predicted"/>
<comment type="caution">
    <text evidence="7">The sequence shown here is derived from an EMBL/GenBank/DDBJ whole genome shotgun (WGS) entry which is preliminary data.</text>
</comment>
<sequence length="218" mass="24777">MDMLSKSDLSAMLKDICAQYKKLDAKNMQNAEEWYKSCFTMLTESTAKNTYGVQATKEEVSKSRQLLKAKTLEDLINVAFDIDIADYRTLGSHVQEEQIEMEETSKAAKAEEAKDEHPSEGEAEEKEEKKVADEEEGEKEEEGAKEEFEDAKEEEKGEGEGEDAQEAEDEKKDEGAGDEQATKKRLSPPFLNYFRNNPPETRSTLSPTKQLSSRYYMN</sequence>
<dbReference type="GO" id="GO:0005882">
    <property type="term" value="C:intermediate filament"/>
    <property type="evidence" value="ECO:0007669"/>
    <property type="project" value="UniProtKB-KW"/>
</dbReference>
<evidence type="ECO:0000259" key="6">
    <source>
        <dbReference type="Pfam" id="PF00038"/>
    </source>
</evidence>
<evidence type="ECO:0000313" key="7">
    <source>
        <dbReference type="EMBL" id="KAF6392563.1"/>
    </source>
</evidence>
<name>A0A7J8B176_PIPKU</name>
<gene>
    <name evidence="7" type="ORF">mPipKuh1_007764</name>
</gene>
<feature type="compositionally biased region" description="Polar residues" evidence="5">
    <location>
        <begin position="194"/>
        <end position="218"/>
    </location>
</feature>
<comment type="subcellular location">
    <subcellularLocation>
        <location evidence="1">Cytoplasm</location>
    </subcellularLocation>
</comment>
<dbReference type="PANTHER" id="PTHR45652:SF8">
    <property type="entry name" value="NEUROFILAMENT LIGHT POLYPEPTIDE"/>
    <property type="match status" value="1"/>
</dbReference>
<keyword evidence="3" id="KW-0403">Intermediate filament</keyword>
<dbReference type="GO" id="GO:0099160">
    <property type="term" value="C:postsynaptic intermediate filament cytoskeleton"/>
    <property type="evidence" value="ECO:0007669"/>
    <property type="project" value="TreeGrafter"/>
</dbReference>
<dbReference type="InterPro" id="IPR039008">
    <property type="entry name" value="IF_rod_dom"/>
</dbReference>
<evidence type="ECO:0000313" key="8">
    <source>
        <dbReference type="Proteomes" id="UP000558488"/>
    </source>
</evidence>
<dbReference type="AlphaFoldDB" id="A0A7J8B176"/>
<feature type="region of interest" description="Disordered" evidence="5">
    <location>
        <begin position="95"/>
        <end position="218"/>
    </location>
</feature>
<keyword evidence="4" id="KW-0175">Coiled coil</keyword>
<dbReference type="EMBL" id="JACAGB010000001">
    <property type="protein sequence ID" value="KAF6392563.1"/>
    <property type="molecule type" value="Genomic_DNA"/>
</dbReference>
<dbReference type="GO" id="GO:0030424">
    <property type="term" value="C:axon"/>
    <property type="evidence" value="ECO:0007669"/>
    <property type="project" value="TreeGrafter"/>
</dbReference>
<dbReference type="GO" id="GO:0099184">
    <property type="term" value="F:structural constituent of postsynaptic intermediate filament cytoskeleton"/>
    <property type="evidence" value="ECO:0007669"/>
    <property type="project" value="TreeGrafter"/>
</dbReference>
<feature type="compositionally biased region" description="Basic and acidic residues" evidence="5">
    <location>
        <begin position="103"/>
        <end position="132"/>
    </location>
</feature>
<organism evidence="7 8">
    <name type="scientific">Pipistrellus kuhlii</name>
    <name type="common">Kuhl's pipistrelle</name>
    <dbReference type="NCBI Taxonomy" id="59472"/>
    <lineage>
        <taxon>Eukaryota</taxon>
        <taxon>Metazoa</taxon>
        <taxon>Chordata</taxon>
        <taxon>Craniata</taxon>
        <taxon>Vertebrata</taxon>
        <taxon>Euteleostomi</taxon>
        <taxon>Mammalia</taxon>
        <taxon>Eutheria</taxon>
        <taxon>Laurasiatheria</taxon>
        <taxon>Chiroptera</taxon>
        <taxon>Yangochiroptera</taxon>
        <taxon>Vespertilionidae</taxon>
        <taxon>Pipistrellus</taxon>
    </lineage>
</organism>